<gene>
    <name evidence="2" type="ORF">CP500_003150</name>
</gene>
<dbReference type="AlphaFoldDB" id="A0A2G4F506"/>
<dbReference type="Proteomes" id="UP000226442">
    <property type="component" value="Unassembled WGS sequence"/>
</dbReference>
<dbReference type="RefSeq" id="WP_096832328.1">
    <property type="nucleotide sequence ID" value="NZ_NXIB02000010.1"/>
</dbReference>
<dbReference type="OrthoDB" id="1551032at2"/>
<proteinExistence type="predicted"/>
<evidence type="ECO:0000313" key="2">
    <source>
        <dbReference type="EMBL" id="PHX56883.1"/>
    </source>
</evidence>
<accession>A0A2G4F506</accession>
<organism evidence="2 3">
    <name type="scientific">Tychonema bourrellyi FEM_GT703</name>
    <dbReference type="NCBI Taxonomy" id="2040638"/>
    <lineage>
        <taxon>Bacteria</taxon>
        <taxon>Bacillati</taxon>
        <taxon>Cyanobacteriota</taxon>
        <taxon>Cyanophyceae</taxon>
        <taxon>Oscillatoriophycideae</taxon>
        <taxon>Oscillatoriales</taxon>
        <taxon>Microcoleaceae</taxon>
        <taxon>Tychonema</taxon>
    </lineage>
</organism>
<dbReference type="EMBL" id="NXIB02000010">
    <property type="protein sequence ID" value="PHX56883.1"/>
    <property type="molecule type" value="Genomic_DNA"/>
</dbReference>
<protein>
    <recommendedName>
        <fullName evidence="1">MAE-28990/MAE-18760-like HEPN domain-containing protein</fullName>
    </recommendedName>
</protein>
<comment type="caution">
    <text evidence="2">The sequence shown here is derived from an EMBL/GenBank/DDBJ whole genome shotgun (WGS) entry which is preliminary data.</text>
</comment>
<reference evidence="2" key="1">
    <citation type="submission" date="2017-10" db="EMBL/GenBank/DDBJ databases">
        <title>Draft genome sequence of the planktic cyanobacteria Tychonema bourrellyi isolated from alpine lentic freshwater.</title>
        <authorList>
            <person name="Tett A."/>
            <person name="Armanini F."/>
            <person name="Asnicar F."/>
            <person name="Boscaini A."/>
            <person name="Pasolli E."/>
            <person name="Zolfo M."/>
            <person name="Donati C."/>
            <person name="Salmaso N."/>
            <person name="Segata N."/>
        </authorList>
    </citation>
    <scope>NUCLEOTIDE SEQUENCE</scope>
    <source>
        <strain evidence="2">FEM_GT703</strain>
    </source>
</reference>
<keyword evidence="3" id="KW-1185">Reference proteome</keyword>
<sequence length="219" mass="25030">MSIRTAEQLSDKLSTDLAWRKKELSEIKSLVEARNVSPQRHNALIRSGICILYAHWEGFVKLASNSYLEYVAMQKLRYDQLSSNFLALAMKTKLNEARDTNKPSLYIPVCDFFLSNLNTKCSLPYKDKDAISTASNLSSDILKEITCTLGIDFSVYSTKSVLIDIKLLKTRNEIAHGNYLTVDREEYIELHTEIMGMLDVFRNQIENAAVNKDYMRNSP</sequence>
<dbReference type="Pfam" id="PF18737">
    <property type="entry name" value="HEPN_MAE_28990"/>
    <property type="match status" value="1"/>
</dbReference>
<dbReference type="InterPro" id="IPR040788">
    <property type="entry name" value="HEPN_MAE_28990"/>
</dbReference>
<name>A0A2G4F506_9CYAN</name>
<evidence type="ECO:0000259" key="1">
    <source>
        <dbReference type="Pfam" id="PF18737"/>
    </source>
</evidence>
<evidence type="ECO:0000313" key="3">
    <source>
        <dbReference type="Proteomes" id="UP000226442"/>
    </source>
</evidence>
<feature type="domain" description="MAE-28990/MAE-18760-like HEPN" evidence="1">
    <location>
        <begin position="10"/>
        <end position="214"/>
    </location>
</feature>